<organism evidence="3 4">
    <name type="scientific">Armillaria tabescens</name>
    <name type="common">Ringless honey mushroom</name>
    <name type="synonym">Agaricus tabescens</name>
    <dbReference type="NCBI Taxonomy" id="1929756"/>
    <lineage>
        <taxon>Eukaryota</taxon>
        <taxon>Fungi</taxon>
        <taxon>Dikarya</taxon>
        <taxon>Basidiomycota</taxon>
        <taxon>Agaricomycotina</taxon>
        <taxon>Agaricomycetes</taxon>
        <taxon>Agaricomycetidae</taxon>
        <taxon>Agaricales</taxon>
        <taxon>Marasmiineae</taxon>
        <taxon>Physalacriaceae</taxon>
        <taxon>Desarmillaria</taxon>
    </lineage>
</organism>
<dbReference type="EMBL" id="JAUEPS010000035">
    <property type="protein sequence ID" value="KAK0450508.1"/>
    <property type="molecule type" value="Genomic_DNA"/>
</dbReference>
<reference evidence="3" key="1">
    <citation type="submission" date="2023-06" db="EMBL/GenBank/DDBJ databases">
        <authorList>
            <consortium name="Lawrence Berkeley National Laboratory"/>
            <person name="Ahrendt S."/>
            <person name="Sahu N."/>
            <person name="Indic B."/>
            <person name="Wong-Bajracharya J."/>
            <person name="Merenyi Z."/>
            <person name="Ke H.-M."/>
            <person name="Monk M."/>
            <person name="Kocsube S."/>
            <person name="Drula E."/>
            <person name="Lipzen A."/>
            <person name="Balint B."/>
            <person name="Henrissat B."/>
            <person name="Andreopoulos B."/>
            <person name="Martin F.M."/>
            <person name="Harder C.B."/>
            <person name="Rigling D."/>
            <person name="Ford K.L."/>
            <person name="Foster G.D."/>
            <person name="Pangilinan J."/>
            <person name="Papanicolaou A."/>
            <person name="Barry K."/>
            <person name="LaButti K."/>
            <person name="Viragh M."/>
            <person name="Koriabine M."/>
            <person name="Yan M."/>
            <person name="Riley R."/>
            <person name="Champramary S."/>
            <person name="Plett K.L."/>
            <person name="Tsai I.J."/>
            <person name="Slot J."/>
            <person name="Sipos G."/>
            <person name="Plett J."/>
            <person name="Nagy L.G."/>
            <person name="Grigoriev I.V."/>
        </authorList>
    </citation>
    <scope>NUCLEOTIDE SEQUENCE</scope>
    <source>
        <strain evidence="3">CCBAS 213</strain>
    </source>
</reference>
<dbReference type="Proteomes" id="UP001175211">
    <property type="component" value="Unassembled WGS sequence"/>
</dbReference>
<gene>
    <name evidence="3" type="ORF">EV420DRAFT_1766603</name>
</gene>
<dbReference type="AlphaFoldDB" id="A0AA39K1M0"/>
<accession>A0AA39K1M0</accession>
<sequence length="139" mass="14803">MSTSSQSVSYIAMVTKAATRGAFRLPMTTHPDQSFIAIAISLAIGMFIVTALLALKLQELRTRVGRRKLAGDGHDVLLEESSDVTTYDDENKAQLGAVVGLALAEEVQVGDVAPMDNPESEGMNELPIKETGNHSSGKT</sequence>
<dbReference type="RefSeq" id="XP_060327379.1">
    <property type="nucleotide sequence ID" value="XM_060480883.1"/>
</dbReference>
<evidence type="ECO:0000313" key="4">
    <source>
        <dbReference type="Proteomes" id="UP001175211"/>
    </source>
</evidence>
<keyword evidence="2" id="KW-0812">Transmembrane</keyword>
<keyword evidence="2" id="KW-0472">Membrane</keyword>
<evidence type="ECO:0000256" key="2">
    <source>
        <dbReference type="SAM" id="Phobius"/>
    </source>
</evidence>
<comment type="caution">
    <text evidence="3">The sequence shown here is derived from an EMBL/GenBank/DDBJ whole genome shotgun (WGS) entry which is preliminary data.</text>
</comment>
<keyword evidence="4" id="KW-1185">Reference proteome</keyword>
<dbReference type="GeneID" id="85364431"/>
<proteinExistence type="predicted"/>
<evidence type="ECO:0000313" key="3">
    <source>
        <dbReference type="EMBL" id="KAK0450508.1"/>
    </source>
</evidence>
<evidence type="ECO:0000256" key="1">
    <source>
        <dbReference type="SAM" id="MobiDB-lite"/>
    </source>
</evidence>
<keyword evidence="2" id="KW-1133">Transmembrane helix</keyword>
<name>A0AA39K1M0_ARMTA</name>
<feature type="transmembrane region" description="Helical" evidence="2">
    <location>
        <begin position="35"/>
        <end position="57"/>
    </location>
</feature>
<protein>
    <submittedName>
        <fullName evidence="3">Uncharacterized protein</fullName>
    </submittedName>
</protein>
<feature type="region of interest" description="Disordered" evidence="1">
    <location>
        <begin position="112"/>
        <end position="139"/>
    </location>
</feature>